<evidence type="ECO:0008006" key="4">
    <source>
        <dbReference type="Google" id="ProtNLM"/>
    </source>
</evidence>
<dbReference type="RefSeq" id="WP_344719681.1">
    <property type="nucleotide sequence ID" value="NZ_BAAAYG010000005.1"/>
</dbReference>
<gene>
    <name evidence="2" type="ORF">GCM10020260_14120</name>
</gene>
<keyword evidence="3" id="KW-1185">Reference proteome</keyword>
<name>A0ABP6RBV7_9MICC</name>
<sequence>MTSTSAPGSGDSTDAGAAAAETETETEEAPLLRIDGTPLTEEEQAAVAAVVGRLAGAEPAVGTDHGRAGPRDRTLERRRRLGLWPRPGTDSWLQAGGLR</sequence>
<comment type="caution">
    <text evidence="2">The sequence shown here is derived from an EMBL/GenBank/DDBJ whole genome shotgun (WGS) entry which is preliminary data.</text>
</comment>
<dbReference type="EMBL" id="BAAAYG010000005">
    <property type="protein sequence ID" value="GAA3284149.1"/>
    <property type="molecule type" value="Genomic_DNA"/>
</dbReference>
<feature type="region of interest" description="Disordered" evidence="1">
    <location>
        <begin position="1"/>
        <end position="37"/>
    </location>
</feature>
<organism evidence="2 3">
    <name type="scientific">Nesterenkonia halobia</name>
    <dbReference type="NCBI Taxonomy" id="37922"/>
    <lineage>
        <taxon>Bacteria</taxon>
        <taxon>Bacillati</taxon>
        <taxon>Actinomycetota</taxon>
        <taxon>Actinomycetes</taxon>
        <taxon>Micrococcales</taxon>
        <taxon>Micrococcaceae</taxon>
        <taxon>Nesterenkonia</taxon>
    </lineage>
</organism>
<proteinExistence type="predicted"/>
<reference evidence="3" key="1">
    <citation type="journal article" date="2019" name="Int. J. Syst. Evol. Microbiol.">
        <title>The Global Catalogue of Microorganisms (GCM) 10K type strain sequencing project: providing services to taxonomists for standard genome sequencing and annotation.</title>
        <authorList>
            <consortium name="The Broad Institute Genomics Platform"/>
            <consortium name="The Broad Institute Genome Sequencing Center for Infectious Disease"/>
            <person name="Wu L."/>
            <person name="Ma J."/>
        </authorList>
    </citation>
    <scope>NUCLEOTIDE SEQUENCE [LARGE SCALE GENOMIC DNA]</scope>
    <source>
        <strain evidence="3">JCM 11483</strain>
    </source>
</reference>
<dbReference type="Proteomes" id="UP001501736">
    <property type="component" value="Unassembled WGS sequence"/>
</dbReference>
<protein>
    <recommendedName>
        <fullName evidence="4">Acyl-CoA carboxylase epsilon subunit</fullName>
    </recommendedName>
</protein>
<feature type="compositionally biased region" description="Low complexity" evidence="1">
    <location>
        <begin position="1"/>
        <end position="21"/>
    </location>
</feature>
<evidence type="ECO:0000256" key="1">
    <source>
        <dbReference type="SAM" id="MobiDB-lite"/>
    </source>
</evidence>
<accession>A0ABP6RBV7</accession>
<evidence type="ECO:0000313" key="2">
    <source>
        <dbReference type="EMBL" id="GAA3284149.1"/>
    </source>
</evidence>
<evidence type="ECO:0000313" key="3">
    <source>
        <dbReference type="Proteomes" id="UP001501736"/>
    </source>
</evidence>